<dbReference type="InterPro" id="IPR007165">
    <property type="entry name" value="Phage_holin_4_2"/>
</dbReference>
<evidence type="ECO:0000313" key="2">
    <source>
        <dbReference type="EMBL" id="MCQ8896949.1"/>
    </source>
</evidence>
<protein>
    <submittedName>
        <fullName evidence="2">Phage holin family protein</fullName>
    </submittedName>
</protein>
<dbReference type="Pfam" id="PF04020">
    <property type="entry name" value="Phage_holin_4_2"/>
    <property type="match status" value="1"/>
</dbReference>
<gene>
    <name evidence="2" type="ORF">NQT62_10950</name>
</gene>
<dbReference type="PANTHER" id="PTHR37309:SF1">
    <property type="entry name" value="SLR0284 PROTEIN"/>
    <property type="match status" value="1"/>
</dbReference>
<keyword evidence="1" id="KW-0812">Transmembrane</keyword>
<sequence length="120" mass="13325">MKLLLSWVLYALALMAVAYLLPGVHVNGFTSALWAALILGLVNTVVKPVLTILTLPLTVLTLGLFYFLLNGLMFYWVGSVLSGFRVDGFWWAVLAALLYSVFATFLNSLVFKPDVKIERL</sequence>
<proteinExistence type="predicted"/>
<keyword evidence="1" id="KW-1133">Transmembrane helix</keyword>
<evidence type="ECO:0000313" key="3">
    <source>
        <dbReference type="Proteomes" id="UP001204142"/>
    </source>
</evidence>
<name>A0ABT1WKA5_9BURK</name>
<organism evidence="2 3">
    <name type="scientific">Limnobacter humi</name>
    <dbReference type="NCBI Taxonomy" id="1778671"/>
    <lineage>
        <taxon>Bacteria</taxon>
        <taxon>Pseudomonadati</taxon>
        <taxon>Pseudomonadota</taxon>
        <taxon>Betaproteobacteria</taxon>
        <taxon>Burkholderiales</taxon>
        <taxon>Burkholderiaceae</taxon>
        <taxon>Limnobacter</taxon>
    </lineage>
</organism>
<keyword evidence="3" id="KW-1185">Reference proteome</keyword>
<dbReference type="EMBL" id="JANIGO010000003">
    <property type="protein sequence ID" value="MCQ8896949.1"/>
    <property type="molecule type" value="Genomic_DNA"/>
</dbReference>
<comment type="caution">
    <text evidence="2">The sequence shown here is derived from an EMBL/GenBank/DDBJ whole genome shotgun (WGS) entry which is preliminary data.</text>
</comment>
<feature type="transmembrane region" description="Helical" evidence="1">
    <location>
        <begin position="53"/>
        <end position="77"/>
    </location>
</feature>
<dbReference type="Proteomes" id="UP001204142">
    <property type="component" value="Unassembled WGS sequence"/>
</dbReference>
<evidence type="ECO:0000256" key="1">
    <source>
        <dbReference type="SAM" id="Phobius"/>
    </source>
</evidence>
<dbReference type="PANTHER" id="PTHR37309">
    <property type="entry name" value="SLR0284 PROTEIN"/>
    <property type="match status" value="1"/>
</dbReference>
<dbReference type="RefSeq" id="WP_256764739.1">
    <property type="nucleotide sequence ID" value="NZ_JANIGO010000003.1"/>
</dbReference>
<feature type="transmembrane region" description="Helical" evidence="1">
    <location>
        <begin position="89"/>
        <end position="111"/>
    </location>
</feature>
<keyword evidence="1" id="KW-0472">Membrane</keyword>
<accession>A0ABT1WKA5</accession>
<reference evidence="2 3" key="1">
    <citation type="submission" date="2022-07" db="EMBL/GenBank/DDBJ databases">
        <authorList>
            <person name="Xamxidin M."/>
            <person name="Wu M."/>
        </authorList>
    </citation>
    <scope>NUCLEOTIDE SEQUENCE [LARGE SCALE GENOMIC DNA]</scope>
    <source>
        <strain evidence="2 3">NBRC 111650</strain>
    </source>
</reference>
<feature type="transmembrane region" description="Helical" evidence="1">
    <location>
        <begin position="28"/>
        <end position="46"/>
    </location>
</feature>